<reference evidence="1 2" key="1">
    <citation type="journal article" date="2016" name="Sci. Rep.">
        <title>The Dendrobium catenatum Lindl. genome sequence provides insights into polysaccharide synthase, floral development and adaptive evolution.</title>
        <authorList>
            <person name="Zhang G.Q."/>
            <person name="Xu Q."/>
            <person name="Bian C."/>
            <person name="Tsai W.C."/>
            <person name="Yeh C.M."/>
            <person name="Liu K.W."/>
            <person name="Yoshida K."/>
            <person name="Zhang L.S."/>
            <person name="Chang S.B."/>
            <person name="Chen F."/>
            <person name="Shi Y."/>
            <person name="Su Y.Y."/>
            <person name="Zhang Y.Q."/>
            <person name="Chen L.J."/>
            <person name="Yin Y."/>
            <person name="Lin M."/>
            <person name="Huang H."/>
            <person name="Deng H."/>
            <person name="Wang Z.W."/>
            <person name="Zhu S.L."/>
            <person name="Zhao X."/>
            <person name="Deng C."/>
            <person name="Niu S.C."/>
            <person name="Huang J."/>
            <person name="Wang M."/>
            <person name="Liu G.H."/>
            <person name="Yang H.J."/>
            <person name="Xiao X.J."/>
            <person name="Hsiao Y.Y."/>
            <person name="Wu W.L."/>
            <person name="Chen Y.Y."/>
            <person name="Mitsuda N."/>
            <person name="Ohme-Takagi M."/>
            <person name="Luo Y.B."/>
            <person name="Van de Peer Y."/>
            <person name="Liu Z.J."/>
        </authorList>
    </citation>
    <scope>NUCLEOTIDE SEQUENCE [LARGE SCALE GENOMIC DNA]</scope>
    <source>
        <tissue evidence="1">The whole plant</tissue>
    </source>
</reference>
<dbReference type="AlphaFoldDB" id="A0A2I0W383"/>
<accession>A0A2I0W383</accession>
<reference evidence="1 2" key="2">
    <citation type="journal article" date="2017" name="Nature">
        <title>The Apostasia genome and the evolution of orchids.</title>
        <authorList>
            <person name="Zhang G.Q."/>
            <person name="Liu K.W."/>
            <person name="Li Z."/>
            <person name="Lohaus R."/>
            <person name="Hsiao Y.Y."/>
            <person name="Niu S.C."/>
            <person name="Wang J.Y."/>
            <person name="Lin Y.C."/>
            <person name="Xu Q."/>
            <person name="Chen L.J."/>
            <person name="Yoshida K."/>
            <person name="Fujiwara S."/>
            <person name="Wang Z.W."/>
            <person name="Zhang Y.Q."/>
            <person name="Mitsuda N."/>
            <person name="Wang M."/>
            <person name="Liu G.H."/>
            <person name="Pecoraro L."/>
            <person name="Huang H.X."/>
            <person name="Xiao X.J."/>
            <person name="Lin M."/>
            <person name="Wu X.Y."/>
            <person name="Wu W.L."/>
            <person name="Chen Y.Y."/>
            <person name="Chang S.B."/>
            <person name="Sakamoto S."/>
            <person name="Ohme-Takagi M."/>
            <person name="Yagi M."/>
            <person name="Zeng S.J."/>
            <person name="Shen C.Y."/>
            <person name="Yeh C.M."/>
            <person name="Luo Y.B."/>
            <person name="Tsai W.C."/>
            <person name="Van de Peer Y."/>
            <person name="Liu Z.J."/>
        </authorList>
    </citation>
    <scope>NUCLEOTIDE SEQUENCE [LARGE SCALE GENOMIC DNA]</scope>
    <source>
        <tissue evidence="1">The whole plant</tissue>
    </source>
</reference>
<dbReference type="InterPro" id="IPR029063">
    <property type="entry name" value="SAM-dependent_MTases_sf"/>
</dbReference>
<dbReference type="PANTHER" id="PTHR47548">
    <property type="entry name" value="BNAA06G32370D PROTEIN"/>
    <property type="match status" value="1"/>
</dbReference>
<dbReference type="Gene3D" id="3.40.50.150">
    <property type="entry name" value="Vaccinia Virus protein VP39"/>
    <property type="match status" value="1"/>
</dbReference>
<dbReference type="Proteomes" id="UP000233837">
    <property type="component" value="Unassembled WGS sequence"/>
</dbReference>
<evidence type="ECO:0000313" key="2">
    <source>
        <dbReference type="Proteomes" id="UP000233837"/>
    </source>
</evidence>
<dbReference type="EMBL" id="KZ502949">
    <property type="protein sequence ID" value="PKU70113.1"/>
    <property type="molecule type" value="Genomic_DNA"/>
</dbReference>
<name>A0A2I0W383_9ASPA</name>
<proteinExistence type="predicted"/>
<dbReference type="PANTHER" id="PTHR47548:SF1">
    <property type="entry name" value="S-ADENOSYL-L-METHIONINE-DEPENDENT METHYLTRANSFERASES SUPERFAMILY PROTEIN"/>
    <property type="match status" value="1"/>
</dbReference>
<protein>
    <submittedName>
        <fullName evidence="1">Uncharacterized protein</fullName>
    </submittedName>
</protein>
<gene>
    <name evidence="1" type="ORF">MA16_Dca027576</name>
</gene>
<dbReference type="InterPro" id="IPR053304">
    <property type="entry name" value="RNA_M5U_MTase"/>
</dbReference>
<evidence type="ECO:0000313" key="1">
    <source>
        <dbReference type="EMBL" id="PKU70113.1"/>
    </source>
</evidence>
<sequence length="145" mass="16699">MLQEPLHWLKGSNVVIVDPPRKGVEQSLLDALRAISKFKDSKVPKSSIINEKEEKRPWILRAREATVHVESKAGINWAKDQTWPEFIIYVSCGWESFKENCQYLLFNNAWQTSAIRLRIQKFSNNSSSNGFEFGNLESSDVWNLG</sequence>
<organism evidence="1 2">
    <name type="scientific">Dendrobium catenatum</name>
    <dbReference type="NCBI Taxonomy" id="906689"/>
    <lineage>
        <taxon>Eukaryota</taxon>
        <taxon>Viridiplantae</taxon>
        <taxon>Streptophyta</taxon>
        <taxon>Embryophyta</taxon>
        <taxon>Tracheophyta</taxon>
        <taxon>Spermatophyta</taxon>
        <taxon>Magnoliopsida</taxon>
        <taxon>Liliopsida</taxon>
        <taxon>Asparagales</taxon>
        <taxon>Orchidaceae</taxon>
        <taxon>Epidendroideae</taxon>
        <taxon>Malaxideae</taxon>
        <taxon>Dendrobiinae</taxon>
        <taxon>Dendrobium</taxon>
    </lineage>
</organism>
<keyword evidence="2" id="KW-1185">Reference proteome</keyword>